<gene>
    <name evidence="8" type="ORF">ABQJ54_14885</name>
</gene>
<accession>A0ABV3QGY2</accession>
<evidence type="ECO:0000256" key="2">
    <source>
        <dbReference type="ARBA" id="ARBA00022898"/>
    </source>
</evidence>
<evidence type="ECO:0000256" key="1">
    <source>
        <dbReference type="ARBA" id="ARBA00005384"/>
    </source>
</evidence>
<dbReference type="PROSITE" id="PS50949">
    <property type="entry name" value="HTH_GNTR"/>
    <property type="match status" value="1"/>
</dbReference>
<dbReference type="Gene3D" id="1.10.10.10">
    <property type="entry name" value="Winged helix-like DNA-binding domain superfamily/Winged helix DNA-binding domain"/>
    <property type="match status" value="1"/>
</dbReference>
<feature type="domain" description="HTH gntR-type" evidence="7">
    <location>
        <begin position="25"/>
        <end position="93"/>
    </location>
</feature>
<evidence type="ECO:0000259" key="7">
    <source>
        <dbReference type="PROSITE" id="PS50949"/>
    </source>
</evidence>
<proteinExistence type="inferred from homology"/>
<dbReference type="EMBL" id="JBFOHK010000004">
    <property type="protein sequence ID" value="MEW9573040.1"/>
    <property type="molecule type" value="Genomic_DNA"/>
</dbReference>
<evidence type="ECO:0000313" key="8">
    <source>
        <dbReference type="EMBL" id="MEW9573040.1"/>
    </source>
</evidence>
<sequence>MTTRQSVMKRVPTGLVPAIALDGGGPIYQQLAEWFRRAIADGRLRPGQRVPSTRALAGELGVSRLPVLGAYEQLHAEGYLESFTGAGTCVAAAIPHEAPAAPARRPPRTPPTSAPSAPRRVAARVAAMAAPPQSWLESQGAFRVGVPALAHFPHGVWSRLLSRHARHVGTDALVYGDTMGHLPLREAIAEYLATVRAVHADAAQILVTSGAQHGVQICAHALLDPGDRAWVEEPGYPGAHQALGAVGALPVLVPVDADGLDVATGIRRAPNARVAYVTPSHQFPLGATMSAARRIELLQWAARAGSWIVEDDYDSEYRYGSKPIAALQGLDADARVIYVGTFSKVLFPALRLGYLVVPKDLLPAFRAARDALDTCSPMLSQRVLHDFIREGHFARHIRRMRMLYAARRAALQAAIHRHMPDVLQIVGAEAGMQLTALLPEGTDDVMLSQRAAQAGVSVRPLSPCYRGGQRRSGLILGYGSVDEHAIEEGVRRLRRCL</sequence>
<dbReference type="InterPro" id="IPR036390">
    <property type="entry name" value="WH_DNA-bd_sf"/>
</dbReference>
<evidence type="ECO:0000256" key="5">
    <source>
        <dbReference type="ARBA" id="ARBA00023163"/>
    </source>
</evidence>
<keyword evidence="8" id="KW-0808">Transferase</keyword>
<evidence type="ECO:0000313" key="9">
    <source>
        <dbReference type="Proteomes" id="UP001556220"/>
    </source>
</evidence>
<keyword evidence="9" id="KW-1185">Reference proteome</keyword>
<keyword evidence="5" id="KW-0804">Transcription</keyword>
<comment type="similarity">
    <text evidence="1">In the C-terminal section; belongs to the class-I pyridoxal-phosphate-dependent aminotransferase family.</text>
</comment>
<evidence type="ECO:0000256" key="6">
    <source>
        <dbReference type="SAM" id="MobiDB-lite"/>
    </source>
</evidence>
<dbReference type="InterPro" id="IPR036388">
    <property type="entry name" value="WH-like_DNA-bd_sf"/>
</dbReference>
<dbReference type="Pfam" id="PF00155">
    <property type="entry name" value="Aminotran_1_2"/>
    <property type="match status" value="1"/>
</dbReference>
<dbReference type="Gene3D" id="3.40.640.10">
    <property type="entry name" value="Type I PLP-dependent aspartate aminotransferase-like (Major domain)"/>
    <property type="match status" value="1"/>
</dbReference>
<dbReference type="SMART" id="SM00345">
    <property type="entry name" value="HTH_GNTR"/>
    <property type="match status" value="1"/>
</dbReference>
<dbReference type="CDD" id="cd00609">
    <property type="entry name" value="AAT_like"/>
    <property type="match status" value="1"/>
</dbReference>
<dbReference type="InterPro" id="IPR004839">
    <property type="entry name" value="Aminotransferase_I/II_large"/>
</dbReference>
<dbReference type="InterPro" id="IPR051446">
    <property type="entry name" value="HTH_trans_reg/aminotransferase"/>
</dbReference>
<protein>
    <submittedName>
        <fullName evidence="8">PLP-dependent aminotransferase family protein</fullName>
    </submittedName>
</protein>
<dbReference type="InterPro" id="IPR000524">
    <property type="entry name" value="Tscrpt_reg_HTH_GntR"/>
</dbReference>
<keyword evidence="2" id="KW-0663">Pyridoxal phosphate</keyword>
<evidence type="ECO:0000256" key="3">
    <source>
        <dbReference type="ARBA" id="ARBA00023015"/>
    </source>
</evidence>
<dbReference type="Proteomes" id="UP001556220">
    <property type="component" value="Unassembled WGS sequence"/>
</dbReference>
<dbReference type="PRINTS" id="PR00035">
    <property type="entry name" value="HTHGNTR"/>
</dbReference>
<dbReference type="CDD" id="cd07377">
    <property type="entry name" value="WHTH_GntR"/>
    <property type="match status" value="1"/>
</dbReference>
<dbReference type="PANTHER" id="PTHR46577:SF1">
    <property type="entry name" value="HTH-TYPE TRANSCRIPTIONAL REGULATORY PROTEIN GABR"/>
    <property type="match status" value="1"/>
</dbReference>
<keyword evidence="8" id="KW-0032">Aminotransferase</keyword>
<keyword evidence="3" id="KW-0805">Transcription regulation</keyword>
<comment type="caution">
    <text evidence="8">The sequence shown here is derived from an EMBL/GenBank/DDBJ whole genome shotgun (WGS) entry which is preliminary data.</text>
</comment>
<dbReference type="GO" id="GO:0008483">
    <property type="term" value="F:transaminase activity"/>
    <property type="evidence" value="ECO:0007669"/>
    <property type="project" value="UniProtKB-KW"/>
</dbReference>
<evidence type="ECO:0000256" key="4">
    <source>
        <dbReference type="ARBA" id="ARBA00023125"/>
    </source>
</evidence>
<dbReference type="InterPro" id="IPR015421">
    <property type="entry name" value="PyrdxlP-dep_Trfase_major"/>
</dbReference>
<dbReference type="InterPro" id="IPR015424">
    <property type="entry name" value="PyrdxlP-dep_Trfase"/>
</dbReference>
<dbReference type="SUPFAM" id="SSF53383">
    <property type="entry name" value="PLP-dependent transferases"/>
    <property type="match status" value="1"/>
</dbReference>
<dbReference type="Pfam" id="PF00392">
    <property type="entry name" value="GntR"/>
    <property type="match status" value="1"/>
</dbReference>
<dbReference type="PANTHER" id="PTHR46577">
    <property type="entry name" value="HTH-TYPE TRANSCRIPTIONAL REGULATORY PROTEIN GABR"/>
    <property type="match status" value="1"/>
</dbReference>
<dbReference type="RefSeq" id="WP_367855100.1">
    <property type="nucleotide sequence ID" value="NZ_JBFOHK010000004.1"/>
</dbReference>
<dbReference type="SUPFAM" id="SSF46785">
    <property type="entry name" value="Winged helix' DNA-binding domain"/>
    <property type="match status" value="1"/>
</dbReference>
<reference evidence="8 9" key="1">
    <citation type="submission" date="2024-06" db="EMBL/GenBank/DDBJ databases">
        <authorList>
            <person name="Woo H."/>
        </authorList>
    </citation>
    <scope>NUCLEOTIDE SEQUENCE [LARGE SCALE GENOMIC DNA]</scope>
    <source>
        <strain evidence="8 9">Si-c</strain>
    </source>
</reference>
<name>A0ABV3QGY2_9GAMM</name>
<keyword evidence="4" id="KW-0238">DNA-binding</keyword>
<organism evidence="8 9">
    <name type="scientific">Rhodanobacter lycopersici</name>
    <dbReference type="NCBI Taxonomy" id="3162487"/>
    <lineage>
        <taxon>Bacteria</taxon>
        <taxon>Pseudomonadati</taxon>
        <taxon>Pseudomonadota</taxon>
        <taxon>Gammaproteobacteria</taxon>
        <taxon>Lysobacterales</taxon>
        <taxon>Rhodanobacteraceae</taxon>
        <taxon>Rhodanobacter</taxon>
    </lineage>
</organism>
<feature type="region of interest" description="Disordered" evidence="6">
    <location>
        <begin position="98"/>
        <end position="118"/>
    </location>
</feature>